<dbReference type="STRING" id="478801.Ksed_03960"/>
<gene>
    <name evidence="4" type="ordered locus">Ksed_03960</name>
</gene>
<dbReference type="InterPro" id="IPR036188">
    <property type="entry name" value="FAD/NAD-bd_sf"/>
</dbReference>
<evidence type="ECO:0000313" key="4">
    <source>
        <dbReference type="EMBL" id="ACV05471.1"/>
    </source>
</evidence>
<feature type="domain" description="FAD-dependent oxidoreductase 2 FAD-binding" evidence="3">
    <location>
        <begin position="18"/>
        <end position="91"/>
    </location>
</feature>
<dbReference type="eggNOG" id="COG3573">
    <property type="taxonomic scope" value="Bacteria"/>
</dbReference>
<reference evidence="4 5" key="1">
    <citation type="journal article" date="2009" name="Stand. Genomic Sci.">
        <title>Complete genome sequence of Kytococcus sedentarius type strain (541).</title>
        <authorList>
            <person name="Sims D."/>
            <person name="Brettin T."/>
            <person name="Detter J.C."/>
            <person name="Han C."/>
            <person name="Lapidus A."/>
            <person name="Copeland A."/>
            <person name="Glavina Del Rio T."/>
            <person name="Nolan M."/>
            <person name="Chen F."/>
            <person name="Lucas S."/>
            <person name="Tice H."/>
            <person name="Cheng J.F."/>
            <person name="Bruce D."/>
            <person name="Goodwin L."/>
            <person name="Pitluck S."/>
            <person name="Ovchinnikova G."/>
            <person name="Pati A."/>
            <person name="Ivanova N."/>
            <person name="Mavrommatis K."/>
            <person name="Chen A."/>
            <person name="Palaniappan K."/>
            <person name="D'haeseleer P."/>
            <person name="Chain P."/>
            <person name="Bristow J."/>
            <person name="Eisen J.A."/>
            <person name="Markowitz V."/>
            <person name="Hugenholtz P."/>
            <person name="Schneider S."/>
            <person name="Goker M."/>
            <person name="Pukall R."/>
            <person name="Kyrpides N.C."/>
            <person name="Klenk H.P."/>
        </authorList>
    </citation>
    <scope>NUCLEOTIDE SEQUENCE [LARGE SCALE GENOMIC DNA]</scope>
    <source>
        <strain evidence="5">ATCC 14392 / DSM 20547 / JCM 11482 / CCUG 33030 / NBRC 15357 / NCTC 11040 / CCM 314 / 541</strain>
    </source>
</reference>
<evidence type="ECO:0000313" key="5">
    <source>
        <dbReference type="Proteomes" id="UP000006666"/>
    </source>
</evidence>
<evidence type="ECO:0000259" key="3">
    <source>
        <dbReference type="Pfam" id="PF00890"/>
    </source>
</evidence>
<dbReference type="AlphaFoldDB" id="C7NKI5"/>
<dbReference type="EMBL" id="CP001686">
    <property type="protein sequence ID" value="ACV05471.1"/>
    <property type="molecule type" value="Genomic_DNA"/>
</dbReference>
<dbReference type="SUPFAM" id="SSF51905">
    <property type="entry name" value="FAD/NAD(P)-binding domain"/>
    <property type="match status" value="1"/>
</dbReference>
<dbReference type="PANTHER" id="PTHR43260:SF1">
    <property type="entry name" value="KSDD-LIKE STEROID DEHYDROGENASE RV0785"/>
    <property type="match status" value="1"/>
</dbReference>
<dbReference type="Pfam" id="PF00890">
    <property type="entry name" value="FAD_binding_2"/>
    <property type="match status" value="1"/>
</dbReference>
<evidence type="ECO:0000256" key="2">
    <source>
        <dbReference type="ARBA" id="ARBA00023002"/>
    </source>
</evidence>
<dbReference type="Gene3D" id="3.50.50.60">
    <property type="entry name" value="FAD/NAD(P)-binding domain"/>
    <property type="match status" value="1"/>
</dbReference>
<dbReference type="GO" id="GO:0016627">
    <property type="term" value="F:oxidoreductase activity, acting on the CH-CH group of donors"/>
    <property type="evidence" value="ECO:0007669"/>
    <property type="project" value="InterPro"/>
</dbReference>
<sequence>MTPAPDDHRPAPTGESADVLVVGHGLAGLVTAAELLAAGRHVTLLDAEGPQDLGGQAWWSFGGLFLVDSPEQRRLRVRDSLELAWADWQRTAGVVTGG</sequence>
<keyword evidence="5" id="KW-1185">Reference proteome</keyword>
<dbReference type="PANTHER" id="PTHR43260">
    <property type="entry name" value="3-KETOSTEROID-DELTA-1-DEHYDROGENASE"/>
    <property type="match status" value="1"/>
</dbReference>
<evidence type="ECO:0000256" key="1">
    <source>
        <dbReference type="ARBA" id="ARBA00022630"/>
    </source>
</evidence>
<organism evidence="4 5">
    <name type="scientific">Kytococcus sedentarius (strain ATCC 14392 / DSM 20547 / JCM 11482 / CCUG 33030 / NBRC 15357 / NCTC 11040 / CCM 314 / 541)</name>
    <name type="common">Micrococcus sedentarius</name>
    <dbReference type="NCBI Taxonomy" id="478801"/>
    <lineage>
        <taxon>Bacteria</taxon>
        <taxon>Bacillati</taxon>
        <taxon>Actinomycetota</taxon>
        <taxon>Actinomycetes</taxon>
        <taxon>Micrococcales</taxon>
        <taxon>Kytococcaceae</taxon>
        <taxon>Kytococcus</taxon>
    </lineage>
</organism>
<proteinExistence type="predicted"/>
<dbReference type="KEGG" id="kse:Ksed_03960"/>
<keyword evidence="2" id="KW-0560">Oxidoreductase</keyword>
<name>C7NKI5_KYTSD</name>
<keyword evidence="1" id="KW-0285">Flavoprotein</keyword>
<dbReference type="HOGENOM" id="CLU_2330111_0_0_11"/>
<protein>
    <submittedName>
        <fullName evidence="4">FAD dependent oxidoreductase</fullName>
    </submittedName>
</protein>
<accession>C7NKI5</accession>
<dbReference type="InterPro" id="IPR003953">
    <property type="entry name" value="FAD-dep_OxRdtase_2_FAD-bd"/>
</dbReference>
<dbReference type="InterPro" id="IPR014614">
    <property type="entry name" value="KsdD_DH"/>
</dbReference>
<dbReference type="Proteomes" id="UP000006666">
    <property type="component" value="Chromosome"/>
</dbReference>